<comment type="subcellular location">
    <subcellularLocation>
        <location evidence="1">Nucleus</location>
    </subcellularLocation>
</comment>
<feature type="region of interest" description="Disordered" evidence="7">
    <location>
        <begin position="1"/>
        <end position="96"/>
    </location>
</feature>
<dbReference type="EnsemblMetazoa" id="PPAI005159-RA">
    <property type="protein sequence ID" value="PPAI005159-PA"/>
    <property type="gene ID" value="PPAI005159"/>
</dbReference>
<dbReference type="VEuPathDB" id="VectorBase:PPAPM1_002813"/>
<feature type="region of interest" description="Disordered" evidence="7">
    <location>
        <begin position="207"/>
        <end position="235"/>
    </location>
</feature>
<dbReference type="InterPro" id="IPR001357">
    <property type="entry name" value="BRCT_dom"/>
</dbReference>
<dbReference type="SMART" id="SM00292">
    <property type="entry name" value="BRCT"/>
    <property type="match status" value="1"/>
</dbReference>
<feature type="compositionally biased region" description="Basic and acidic residues" evidence="7">
    <location>
        <begin position="222"/>
        <end position="235"/>
    </location>
</feature>
<evidence type="ECO:0000256" key="5">
    <source>
        <dbReference type="ARBA" id="ARBA00022840"/>
    </source>
</evidence>
<reference evidence="8" key="1">
    <citation type="submission" date="2022-08" db="UniProtKB">
        <authorList>
            <consortium name="EnsemblMetazoa"/>
        </authorList>
    </citation>
    <scope>IDENTIFICATION</scope>
    <source>
        <strain evidence="8">Israel</strain>
    </source>
</reference>
<dbReference type="CDD" id="cd17752">
    <property type="entry name" value="BRCT_RFC1"/>
    <property type="match status" value="1"/>
</dbReference>
<keyword evidence="9" id="KW-1185">Reference proteome</keyword>
<evidence type="ECO:0000256" key="4">
    <source>
        <dbReference type="ARBA" id="ARBA00022741"/>
    </source>
</evidence>
<accession>A0A1B0DBH0</accession>
<sequence length="475" mass="52745">MRRTCFLETATLALPKWPDKAPNKTPKKKHEKSKEVKKSPKESPEDKKKNTPKKSHQEKPKEEKKSPKEAEKAGKSPRKPKEEPKAAEEAPAEDKKKLAGILYQKFKNRSSCINPGSKEVPEGAPNCLAGLSFIITGILESLQREEATQLIKDLGGKVVGSISKKTDYVVLGEEAGPAKLKKVEEFGTKKLSEDGLFDLIREKSAGKLPKSPSVAAVKRKAEKAQEEDAKREKKEEVPVKSQLNVVGNVSGKLPWVDKYAPATSKQIIGQQGAASNLVKLTNWLSKWYSNHDGKKKLQRPSPWAKSDDGAFFKAALLSGPPGVGKTTTNHSKEQSKRRRIIDSDDEESPKDAKPNLKKLKKEPEVPKKIVKSFSEMYSDKPVDMVFKKQKTPKKSEEVLFESDEEFEKIAAQLDCSDGKATKSKTPKKSAAKEGRSHKTPKKELDEADFHSDNEFMKTVKALDVPNGNVNVPSYL</sequence>
<dbReference type="InterPro" id="IPR027417">
    <property type="entry name" value="P-loop_NTPase"/>
</dbReference>
<keyword evidence="4" id="KW-0547">Nucleotide-binding</keyword>
<evidence type="ECO:0000256" key="2">
    <source>
        <dbReference type="ARBA" id="ARBA00006116"/>
    </source>
</evidence>
<feature type="compositionally biased region" description="Basic and acidic residues" evidence="7">
    <location>
        <begin position="32"/>
        <end position="96"/>
    </location>
</feature>
<dbReference type="PANTHER" id="PTHR23389">
    <property type="entry name" value="CHROMOSOME TRANSMISSION FIDELITY FACTOR 18"/>
    <property type="match status" value="1"/>
</dbReference>
<dbReference type="FunFam" id="3.40.50.10190:FF:000001">
    <property type="entry name" value="Replication factor C subunit 1"/>
    <property type="match status" value="1"/>
</dbReference>
<dbReference type="GO" id="GO:0003677">
    <property type="term" value="F:DNA binding"/>
    <property type="evidence" value="ECO:0007669"/>
    <property type="project" value="TreeGrafter"/>
</dbReference>
<dbReference type="EMBL" id="AJVK01029977">
    <property type="status" value="NOT_ANNOTATED_CDS"/>
    <property type="molecule type" value="Genomic_DNA"/>
</dbReference>
<dbReference type="VEuPathDB" id="VectorBase:PPAI005159"/>
<proteinExistence type="inferred from homology"/>
<organism evidence="8 9">
    <name type="scientific">Phlebotomus papatasi</name>
    <name type="common">Sandfly</name>
    <dbReference type="NCBI Taxonomy" id="29031"/>
    <lineage>
        <taxon>Eukaryota</taxon>
        <taxon>Metazoa</taxon>
        <taxon>Ecdysozoa</taxon>
        <taxon>Arthropoda</taxon>
        <taxon>Hexapoda</taxon>
        <taxon>Insecta</taxon>
        <taxon>Pterygota</taxon>
        <taxon>Neoptera</taxon>
        <taxon>Endopterygota</taxon>
        <taxon>Diptera</taxon>
        <taxon>Nematocera</taxon>
        <taxon>Psychodoidea</taxon>
        <taxon>Psychodidae</taxon>
        <taxon>Phlebotomus</taxon>
        <taxon>Phlebotomus</taxon>
    </lineage>
</organism>
<dbReference type="SUPFAM" id="SSF52113">
    <property type="entry name" value="BRCT domain"/>
    <property type="match status" value="1"/>
</dbReference>
<dbReference type="InterPro" id="IPR036420">
    <property type="entry name" value="BRCT_dom_sf"/>
</dbReference>
<keyword evidence="3" id="KW-0235">DNA replication</keyword>
<feature type="region of interest" description="Disordered" evidence="7">
    <location>
        <begin position="315"/>
        <end position="365"/>
    </location>
</feature>
<name>A0A1B0DBH0_PHLPP</name>
<feature type="region of interest" description="Disordered" evidence="7">
    <location>
        <begin position="413"/>
        <end position="450"/>
    </location>
</feature>
<dbReference type="Proteomes" id="UP000092462">
    <property type="component" value="Unassembled WGS sequence"/>
</dbReference>
<dbReference type="GO" id="GO:0005524">
    <property type="term" value="F:ATP binding"/>
    <property type="evidence" value="ECO:0007669"/>
    <property type="project" value="UniProtKB-KW"/>
</dbReference>
<protein>
    <submittedName>
        <fullName evidence="8">Uncharacterized protein</fullName>
    </submittedName>
</protein>
<dbReference type="Gene3D" id="3.40.50.300">
    <property type="entry name" value="P-loop containing nucleotide triphosphate hydrolases"/>
    <property type="match status" value="1"/>
</dbReference>
<evidence type="ECO:0000256" key="6">
    <source>
        <dbReference type="ARBA" id="ARBA00023242"/>
    </source>
</evidence>
<evidence type="ECO:0000313" key="9">
    <source>
        <dbReference type="Proteomes" id="UP000092462"/>
    </source>
</evidence>
<feature type="compositionally biased region" description="Basic and acidic residues" evidence="7">
    <location>
        <begin position="430"/>
        <end position="450"/>
    </location>
</feature>
<evidence type="ECO:0000256" key="7">
    <source>
        <dbReference type="SAM" id="MobiDB-lite"/>
    </source>
</evidence>
<dbReference type="Pfam" id="PF00533">
    <property type="entry name" value="BRCT"/>
    <property type="match status" value="1"/>
</dbReference>
<dbReference type="GO" id="GO:0005634">
    <property type="term" value="C:nucleus"/>
    <property type="evidence" value="ECO:0007669"/>
    <property type="project" value="UniProtKB-SubCell"/>
</dbReference>
<evidence type="ECO:0000256" key="3">
    <source>
        <dbReference type="ARBA" id="ARBA00022705"/>
    </source>
</evidence>
<dbReference type="PANTHER" id="PTHR23389:SF6">
    <property type="entry name" value="REPLICATION FACTOR C SUBUNIT 1"/>
    <property type="match status" value="1"/>
</dbReference>
<evidence type="ECO:0000313" key="8">
    <source>
        <dbReference type="EnsemblMetazoa" id="PPAI005159-PA"/>
    </source>
</evidence>
<keyword evidence="5" id="KW-0067">ATP-binding</keyword>
<dbReference type="Gene3D" id="3.40.50.10190">
    <property type="entry name" value="BRCT domain"/>
    <property type="match status" value="1"/>
</dbReference>
<dbReference type="GO" id="GO:0006260">
    <property type="term" value="P:DNA replication"/>
    <property type="evidence" value="ECO:0007669"/>
    <property type="project" value="UniProtKB-KW"/>
</dbReference>
<dbReference type="AlphaFoldDB" id="A0A1B0DBH0"/>
<dbReference type="PROSITE" id="PS50172">
    <property type="entry name" value="BRCT"/>
    <property type="match status" value="1"/>
</dbReference>
<dbReference type="SUPFAM" id="SSF52540">
    <property type="entry name" value="P-loop containing nucleoside triphosphate hydrolases"/>
    <property type="match status" value="1"/>
</dbReference>
<comment type="similarity">
    <text evidence="2">Belongs to the activator 1 large subunit family.</text>
</comment>
<keyword evidence="6" id="KW-0539">Nucleus</keyword>
<evidence type="ECO:0000256" key="1">
    <source>
        <dbReference type="ARBA" id="ARBA00004123"/>
    </source>
</evidence>